<dbReference type="Pfam" id="PF00202">
    <property type="entry name" value="Aminotran_3"/>
    <property type="match status" value="1"/>
</dbReference>
<dbReference type="Proteomes" id="UP001196870">
    <property type="component" value="Unassembled WGS sequence"/>
</dbReference>
<accession>A0ABS5EU81</accession>
<evidence type="ECO:0000256" key="2">
    <source>
        <dbReference type="ARBA" id="ARBA00022576"/>
    </source>
</evidence>
<comment type="caution">
    <text evidence="6">The sequence shown here is derived from an EMBL/GenBank/DDBJ whole genome shotgun (WGS) entry which is preliminary data.</text>
</comment>
<evidence type="ECO:0000256" key="5">
    <source>
        <dbReference type="RuleBase" id="RU003560"/>
    </source>
</evidence>
<protein>
    <submittedName>
        <fullName evidence="6">Aspartate aminotransferase family protein</fullName>
    </submittedName>
</protein>
<dbReference type="InterPro" id="IPR049704">
    <property type="entry name" value="Aminotrans_3_PPA_site"/>
</dbReference>
<dbReference type="CDD" id="cd00610">
    <property type="entry name" value="OAT_like"/>
    <property type="match status" value="1"/>
</dbReference>
<dbReference type="Gene3D" id="3.40.640.10">
    <property type="entry name" value="Type I PLP-dependent aspartate aminotransferase-like (Major domain)"/>
    <property type="match status" value="1"/>
</dbReference>
<dbReference type="EMBL" id="JAAGBB010000005">
    <property type="protein sequence ID" value="MBR0663844.1"/>
    <property type="molecule type" value="Genomic_DNA"/>
</dbReference>
<evidence type="ECO:0000256" key="3">
    <source>
        <dbReference type="ARBA" id="ARBA00022679"/>
    </source>
</evidence>
<keyword evidence="3" id="KW-0808">Transferase</keyword>
<dbReference type="NCBIfam" id="NF004767">
    <property type="entry name" value="PRK06105.1"/>
    <property type="match status" value="1"/>
</dbReference>
<keyword evidence="7" id="KW-1185">Reference proteome</keyword>
<evidence type="ECO:0000313" key="7">
    <source>
        <dbReference type="Proteomes" id="UP001196870"/>
    </source>
</evidence>
<dbReference type="Gene3D" id="3.90.1150.10">
    <property type="entry name" value="Aspartate Aminotransferase, domain 1"/>
    <property type="match status" value="1"/>
</dbReference>
<dbReference type="GO" id="GO:0008483">
    <property type="term" value="F:transaminase activity"/>
    <property type="evidence" value="ECO:0007669"/>
    <property type="project" value="UniProtKB-KW"/>
</dbReference>
<gene>
    <name evidence="6" type="ORF">GXW71_05675</name>
</gene>
<dbReference type="PANTHER" id="PTHR42684">
    <property type="entry name" value="ADENOSYLMETHIONINE-8-AMINO-7-OXONONANOATE AMINOTRANSFERASE"/>
    <property type="match status" value="1"/>
</dbReference>
<dbReference type="SUPFAM" id="SSF53383">
    <property type="entry name" value="PLP-dependent transferases"/>
    <property type="match status" value="1"/>
</dbReference>
<dbReference type="PANTHER" id="PTHR42684:SF3">
    <property type="entry name" value="ADENOSYLMETHIONINE-8-AMINO-7-OXONONANOATE AMINOTRANSFERASE"/>
    <property type="match status" value="1"/>
</dbReference>
<keyword evidence="4 5" id="KW-0663">Pyridoxal phosphate</keyword>
<evidence type="ECO:0000256" key="1">
    <source>
        <dbReference type="ARBA" id="ARBA00001933"/>
    </source>
</evidence>
<sequence>MASNPNSLAARDIASLIHPYTNLEKHKETGPTIMARGDGVYVYDDSGKRYLEGMAGLWSTSLGFSEKRLVEAATRQMEALPTYHIFGGRSTEPSIELAEALLKIVPKGLGKVLFANSGSEANDQAAKIVWFYHNAIGKPLKKRIIGRVRGYHGITVFAGSMTGQVANHIEWDLPIGGVLRTDCPSHYLFGEPGETEAQFVDRLVGNLEALIEREGPETIGAFIAEPVNGAGGVIVPPKDYFPRIQEVLRRHDILMIADEVICGFGRTGQMFGCDTFGIEPDIMTVAKALSSAYLPISATVISEAIAEKITAHAGKIGNFAHGFTYAGHPVAAAVALETLRIYEERDIIAHVQEVAPHLQARLRALAAHPLVGEARGVGLIGALQLVTDKASRTVLPAAAGIGPLIQARAMERGVIIRASPDAVFVCPPLIITKAEIDELMDALSAALDDGLAEAEKQGLLSKAGRQAAE</sequence>
<dbReference type="InterPro" id="IPR005814">
    <property type="entry name" value="Aminotrans_3"/>
</dbReference>
<evidence type="ECO:0000256" key="4">
    <source>
        <dbReference type="ARBA" id="ARBA00022898"/>
    </source>
</evidence>
<comment type="cofactor">
    <cofactor evidence="1">
        <name>pyridoxal 5'-phosphate</name>
        <dbReference type="ChEBI" id="CHEBI:597326"/>
    </cofactor>
</comment>
<dbReference type="RefSeq" id="WP_211851435.1">
    <property type="nucleotide sequence ID" value="NZ_JAAGBB010000005.1"/>
</dbReference>
<dbReference type="InterPro" id="IPR015422">
    <property type="entry name" value="PyrdxlP-dep_Trfase_small"/>
</dbReference>
<dbReference type="InterPro" id="IPR015424">
    <property type="entry name" value="PyrdxlP-dep_Trfase"/>
</dbReference>
<reference evidence="7" key="1">
    <citation type="journal article" date="2021" name="Syst. Appl. Microbiol.">
        <title>Roseomonas hellenica sp. nov., isolated from roots of wild-growing Alkanna tinctoria.</title>
        <authorList>
            <person name="Rat A."/>
            <person name="Naranjo H.D."/>
            <person name="Lebbe L."/>
            <person name="Cnockaert M."/>
            <person name="Krigas N."/>
            <person name="Grigoriadou K."/>
            <person name="Maloupa E."/>
            <person name="Willems A."/>
        </authorList>
    </citation>
    <scope>NUCLEOTIDE SEQUENCE [LARGE SCALE GENOMIC DNA]</scope>
    <source>
        <strain evidence="7">LMG 31523</strain>
    </source>
</reference>
<proteinExistence type="inferred from homology"/>
<comment type="similarity">
    <text evidence="5">Belongs to the class-III pyridoxal-phosphate-dependent aminotransferase family.</text>
</comment>
<organism evidence="6 7">
    <name type="scientific">Plastoroseomonas hellenica</name>
    <dbReference type="NCBI Taxonomy" id="2687306"/>
    <lineage>
        <taxon>Bacteria</taxon>
        <taxon>Pseudomonadati</taxon>
        <taxon>Pseudomonadota</taxon>
        <taxon>Alphaproteobacteria</taxon>
        <taxon>Acetobacterales</taxon>
        <taxon>Acetobacteraceae</taxon>
        <taxon>Plastoroseomonas</taxon>
    </lineage>
</organism>
<evidence type="ECO:0000313" key="6">
    <source>
        <dbReference type="EMBL" id="MBR0663844.1"/>
    </source>
</evidence>
<dbReference type="PIRSF" id="PIRSF000521">
    <property type="entry name" value="Transaminase_4ab_Lys_Orn"/>
    <property type="match status" value="1"/>
</dbReference>
<dbReference type="InterPro" id="IPR015421">
    <property type="entry name" value="PyrdxlP-dep_Trfase_major"/>
</dbReference>
<name>A0ABS5EU81_9PROT</name>
<keyword evidence="2 6" id="KW-0032">Aminotransferase</keyword>
<dbReference type="PROSITE" id="PS00600">
    <property type="entry name" value="AA_TRANSFER_CLASS_3"/>
    <property type="match status" value="1"/>
</dbReference>